<name>A0A640ST59_9ACTN</name>
<protein>
    <submittedName>
        <fullName evidence="1">Uncharacterized protein</fullName>
    </submittedName>
</protein>
<sequence>MALGDLSAGAGRGGWQDRCPWAAPGAEMVEEQIEHDRGQGSGADPGALTAVCAQAGKPA</sequence>
<reference evidence="1 2" key="1">
    <citation type="submission" date="2019-12" db="EMBL/GenBank/DDBJ databases">
        <title>Whole genome shotgun sequence of Streptomyces hygroscopicus subsp. glebosus NBRC 13786.</title>
        <authorList>
            <person name="Ichikawa N."/>
            <person name="Kimura A."/>
            <person name="Kitahashi Y."/>
            <person name="Komaki H."/>
            <person name="Tamura T."/>
        </authorList>
    </citation>
    <scope>NUCLEOTIDE SEQUENCE [LARGE SCALE GENOMIC DNA]</scope>
    <source>
        <strain evidence="1 2">NBRC 13786</strain>
    </source>
</reference>
<dbReference type="EMBL" id="BLIO01000001">
    <property type="protein sequence ID" value="GFE13451.1"/>
    <property type="molecule type" value="Genomic_DNA"/>
</dbReference>
<gene>
    <name evidence="1" type="ORF">Sgleb_14980</name>
</gene>
<dbReference type="AlphaFoldDB" id="A0A640ST59"/>
<proteinExistence type="predicted"/>
<organism evidence="1 2">
    <name type="scientific">Streptomyces glebosus</name>
    <dbReference type="NCBI Taxonomy" id="249580"/>
    <lineage>
        <taxon>Bacteria</taxon>
        <taxon>Bacillati</taxon>
        <taxon>Actinomycetota</taxon>
        <taxon>Actinomycetes</taxon>
        <taxon>Kitasatosporales</taxon>
        <taxon>Streptomycetaceae</taxon>
        <taxon>Streptomyces</taxon>
    </lineage>
</organism>
<keyword evidence="2" id="KW-1185">Reference proteome</keyword>
<dbReference type="Proteomes" id="UP000430079">
    <property type="component" value="Unassembled WGS sequence"/>
</dbReference>
<evidence type="ECO:0000313" key="2">
    <source>
        <dbReference type="Proteomes" id="UP000430079"/>
    </source>
</evidence>
<accession>A0A640ST59</accession>
<comment type="caution">
    <text evidence="1">The sequence shown here is derived from an EMBL/GenBank/DDBJ whole genome shotgun (WGS) entry which is preliminary data.</text>
</comment>
<evidence type="ECO:0000313" key="1">
    <source>
        <dbReference type="EMBL" id="GFE13451.1"/>
    </source>
</evidence>